<keyword evidence="2" id="KW-1185">Reference proteome</keyword>
<comment type="caution">
    <text evidence="1">The sequence shown here is derived from an EMBL/GenBank/DDBJ whole genome shotgun (WGS) entry which is preliminary data.</text>
</comment>
<dbReference type="AlphaFoldDB" id="A0AAN9QLA7"/>
<organism evidence="1 2">
    <name type="scientific">Canavalia gladiata</name>
    <name type="common">Sword bean</name>
    <name type="synonym">Dolichos gladiatus</name>
    <dbReference type="NCBI Taxonomy" id="3824"/>
    <lineage>
        <taxon>Eukaryota</taxon>
        <taxon>Viridiplantae</taxon>
        <taxon>Streptophyta</taxon>
        <taxon>Embryophyta</taxon>
        <taxon>Tracheophyta</taxon>
        <taxon>Spermatophyta</taxon>
        <taxon>Magnoliopsida</taxon>
        <taxon>eudicotyledons</taxon>
        <taxon>Gunneridae</taxon>
        <taxon>Pentapetalae</taxon>
        <taxon>rosids</taxon>
        <taxon>fabids</taxon>
        <taxon>Fabales</taxon>
        <taxon>Fabaceae</taxon>
        <taxon>Papilionoideae</taxon>
        <taxon>50 kb inversion clade</taxon>
        <taxon>NPAAA clade</taxon>
        <taxon>indigoferoid/millettioid clade</taxon>
        <taxon>Phaseoleae</taxon>
        <taxon>Canavalia</taxon>
    </lineage>
</organism>
<proteinExistence type="predicted"/>
<sequence length="268" mass="30117">MLHHLMSSRFIYAHESGVENVRPVTLARTNDPFSHLRNLEPWSGHFWLSWSFSRLWCFWGEGLYGNYPCHCDGGGRSPSHWFQNFSLKIGLSCSLALGCSQSSVQLCLRQCRPESYNPRASTLAFFIEPVMVNFQGRSFEDSQGLESQKSGQEQRRTGDLKAVTLAPLIMPILVQGNRESCVGVMQNDGQKRGITPRKILSRMGTMMRSYTGAQKITLRVSKRESDAKGSGPRGAWSLNQTRAEAYSRIVADGDVNIPCCIDVYEQEP</sequence>
<dbReference type="Proteomes" id="UP001367508">
    <property type="component" value="Unassembled WGS sequence"/>
</dbReference>
<evidence type="ECO:0000313" key="2">
    <source>
        <dbReference type="Proteomes" id="UP001367508"/>
    </source>
</evidence>
<gene>
    <name evidence="1" type="ORF">VNO77_19351</name>
</gene>
<reference evidence="1 2" key="1">
    <citation type="submission" date="2024-01" db="EMBL/GenBank/DDBJ databases">
        <title>The genomes of 5 underutilized Papilionoideae crops provide insights into root nodulation and disease resistanc.</title>
        <authorList>
            <person name="Jiang F."/>
        </authorList>
    </citation>
    <scope>NUCLEOTIDE SEQUENCE [LARGE SCALE GENOMIC DNA]</scope>
    <source>
        <strain evidence="1">LVBAO_FW01</strain>
        <tissue evidence="1">Leaves</tissue>
    </source>
</reference>
<name>A0AAN9QLA7_CANGL</name>
<protein>
    <submittedName>
        <fullName evidence="1">Uncharacterized protein</fullName>
    </submittedName>
</protein>
<evidence type="ECO:0000313" key="1">
    <source>
        <dbReference type="EMBL" id="KAK7338721.1"/>
    </source>
</evidence>
<accession>A0AAN9QLA7</accession>
<dbReference type="EMBL" id="JAYMYQ010000004">
    <property type="protein sequence ID" value="KAK7338721.1"/>
    <property type="molecule type" value="Genomic_DNA"/>
</dbReference>